<keyword evidence="2" id="KW-1185">Reference proteome</keyword>
<name>A0A917ZT17_9ACTN</name>
<dbReference type="AlphaFoldDB" id="A0A917ZT17"/>
<evidence type="ECO:0000313" key="1">
    <source>
        <dbReference type="EMBL" id="GGO91880.1"/>
    </source>
</evidence>
<dbReference type="EMBL" id="BMMS01000017">
    <property type="protein sequence ID" value="GGO91880.1"/>
    <property type="molecule type" value="Genomic_DNA"/>
</dbReference>
<proteinExistence type="predicted"/>
<sequence length="121" mass="12907">MTTAPGDHEQALSALVILRPPGEGPVVDRLTADRVHQLIPSPSVVQTVTEWFASRGFDVGEAVGISFALTGPRSLFEDTFHLPAGRPGYEPLGLDALPQDVARHISTITFAPPPEFGPDNP</sequence>
<dbReference type="RefSeq" id="WP_189133169.1">
    <property type="nucleotide sequence ID" value="NZ_BMMS01000017.1"/>
</dbReference>
<evidence type="ECO:0000313" key="2">
    <source>
        <dbReference type="Proteomes" id="UP000641932"/>
    </source>
</evidence>
<gene>
    <name evidence="1" type="ORF">GCM10012280_40780</name>
</gene>
<organism evidence="1 2">
    <name type="scientific">Wenjunlia tyrosinilytica</name>
    <dbReference type="NCBI Taxonomy" id="1544741"/>
    <lineage>
        <taxon>Bacteria</taxon>
        <taxon>Bacillati</taxon>
        <taxon>Actinomycetota</taxon>
        <taxon>Actinomycetes</taxon>
        <taxon>Kitasatosporales</taxon>
        <taxon>Streptomycetaceae</taxon>
        <taxon>Wenjunlia</taxon>
    </lineage>
</organism>
<dbReference type="Proteomes" id="UP000641932">
    <property type="component" value="Unassembled WGS sequence"/>
</dbReference>
<accession>A0A917ZT17</accession>
<reference evidence="1" key="1">
    <citation type="journal article" date="2014" name="Int. J. Syst. Evol. Microbiol.">
        <title>Complete genome sequence of Corynebacterium casei LMG S-19264T (=DSM 44701T), isolated from a smear-ripened cheese.</title>
        <authorList>
            <consortium name="US DOE Joint Genome Institute (JGI-PGF)"/>
            <person name="Walter F."/>
            <person name="Albersmeier A."/>
            <person name="Kalinowski J."/>
            <person name="Ruckert C."/>
        </authorList>
    </citation>
    <scope>NUCLEOTIDE SEQUENCE</scope>
    <source>
        <strain evidence="1">CGMCC 4.7201</strain>
    </source>
</reference>
<reference evidence="1" key="2">
    <citation type="submission" date="2020-09" db="EMBL/GenBank/DDBJ databases">
        <authorList>
            <person name="Sun Q."/>
            <person name="Zhou Y."/>
        </authorList>
    </citation>
    <scope>NUCLEOTIDE SEQUENCE</scope>
    <source>
        <strain evidence="1">CGMCC 4.7201</strain>
    </source>
</reference>
<protein>
    <submittedName>
        <fullName evidence="1">Uncharacterized protein</fullName>
    </submittedName>
</protein>
<comment type="caution">
    <text evidence="1">The sequence shown here is derived from an EMBL/GenBank/DDBJ whole genome shotgun (WGS) entry which is preliminary data.</text>
</comment>